<protein>
    <recommendedName>
        <fullName evidence="3">Flagellar basal body rod FlgEFG protein C-terminal</fullName>
    </recommendedName>
</protein>
<organism evidence="1 2">
    <name type="scientific">Ectothiorhodospira magna</name>
    <dbReference type="NCBI Taxonomy" id="867345"/>
    <lineage>
        <taxon>Bacteria</taxon>
        <taxon>Pseudomonadati</taxon>
        <taxon>Pseudomonadota</taxon>
        <taxon>Gammaproteobacteria</taxon>
        <taxon>Chromatiales</taxon>
        <taxon>Ectothiorhodospiraceae</taxon>
        <taxon>Ectothiorhodospira</taxon>
    </lineage>
</organism>
<reference evidence="1 2" key="1">
    <citation type="submission" date="2016-10" db="EMBL/GenBank/DDBJ databases">
        <authorList>
            <person name="de Groot N.N."/>
        </authorList>
    </citation>
    <scope>NUCLEOTIDE SEQUENCE [LARGE SCALE GENOMIC DNA]</scope>
    <source>
        <strain evidence="1 2">B7-7</strain>
    </source>
</reference>
<accession>A0A1H9F307</accession>
<dbReference type="STRING" id="867345.SAMN05421693_12424"/>
<evidence type="ECO:0000313" key="1">
    <source>
        <dbReference type="EMBL" id="SEQ32346.1"/>
    </source>
</evidence>
<dbReference type="AlphaFoldDB" id="A0A1H9F307"/>
<evidence type="ECO:0000313" key="2">
    <source>
        <dbReference type="Proteomes" id="UP000199496"/>
    </source>
</evidence>
<dbReference type="RefSeq" id="WP_090208398.1">
    <property type="nucleotide sequence ID" value="NZ_FOFO01000024.1"/>
</dbReference>
<dbReference type="OrthoDB" id="5771480at2"/>
<sequence length="78" mass="8001">MLISAANHNALTGIHTGMQGLRAGAAEIASAGQMDGTAPRGLAAPLVEQIQHVNQVEASVKVLQTADRMLGTLIDVKA</sequence>
<proteinExistence type="predicted"/>
<keyword evidence="2" id="KW-1185">Reference proteome</keyword>
<dbReference type="Proteomes" id="UP000199496">
    <property type="component" value="Unassembled WGS sequence"/>
</dbReference>
<dbReference type="EMBL" id="FOFO01000024">
    <property type="protein sequence ID" value="SEQ32346.1"/>
    <property type="molecule type" value="Genomic_DNA"/>
</dbReference>
<evidence type="ECO:0008006" key="3">
    <source>
        <dbReference type="Google" id="ProtNLM"/>
    </source>
</evidence>
<gene>
    <name evidence="1" type="ORF">SAMN05421693_12424</name>
</gene>
<name>A0A1H9F307_9GAMM</name>